<dbReference type="PROSITE" id="PS51704">
    <property type="entry name" value="GP_PDE"/>
    <property type="match status" value="1"/>
</dbReference>
<dbReference type="Proteomes" id="UP000435985">
    <property type="component" value="Unassembled WGS sequence"/>
</dbReference>
<dbReference type="Pfam" id="PF03009">
    <property type="entry name" value="GDPD"/>
    <property type="match status" value="1"/>
</dbReference>
<gene>
    <name evidence="2" type="ORF">F3B98_34320</name>
</gene>
<dbReference type="PROSITE" id="PS50007">
    <property type="entry name" value="PIPLC_X_DOMAIN"/>
    <property type="match status" value="1"/>
</dbReference>
<dbReference type="InterPro" id="IPR017946">
    <property type="entry name" value="PLC-like_Pdiesterase_TIM-brl"/>
</dbReference>
<protein>
    <submittedName>
        <fullName evidence="2">Glycerophosphodiester phosphodiesterase family protein</fullName>
    </submittedName>
</protein>
<reference evidence="2 3" key="1">
    <citation type="journal article" date="2019" name="Nat. Med.">
        <title>A library of human gut bacterial isolates paired with longitudinal multiomics data enables mechanistic microbiome research.</title>
        <authorList>
            <person name="Poyet M."/>
            <person name="Groussin M."/>
            <person name="Gibbons S.M."/>
            <person name="Avila-Pacheco J."/>
            <person name="Jiang X."/>
            <person name="Kearney S.M."/>
            <person name="Perrotta A.R."/>
            <person name="Berdy B."/>
            <person name="Zhao S."/>
            <person name="Lieberman T.D."/>
            <person name="Swanson P.K."/>
            <person name="Smith M."/>
            <person name="Roesemann S."/>
            <person name="Alexander J.E."/>
            <person name="Rich S.A."/>
            <person name="Livny J."/>
            <person name="Vlamakis H."/>
            <person name="Clish C."/>
            <person name="Bullock K."/>
            <person name="Deik A."/>
            <person name="Scott J."/>
            <person name="Pierce K.A."/>
            <person name="Xavier R.J."/>
            <person name="Alm E.J."/>
        </authorList>
    </citation>
    <scope>NUCLEOTIDE SEQUENCE [LARGE SCALE GENOMIC DNA]</scope>
    <source>
        <strain evidence="2 3">BIOML-A14</strain>
    </source>
</reference>
<dbReference type="EMBL" id="VWFO01000890">
    <property type="protein sequence ID" value="KAA4642843.1"/>
    <property type="molecule type" value="Genomic_DNA"/>
</dbReference>
<proteinExistence type="predicted"/>
<organism evidence="2 3">
    <name type="scientific">Bacteroides ovatus</name>
    <dbReference type="NCBI Taxonomy" id="28116"/>
    <lineage>
        <taxon>Bacteria</taxon>
        <taxon>Pseudomonadati</taxon>
        <taxon>Bacteroidota</taxon>
        <taxon>Bacteroidia</taxon>
        <taxon>Bacteroidales</taxon>
        <taxon>Bacteroidaceae</taxon>
        <taxon>Bacteroides</taxon>
    </lineage>
</organism>
<feature type="non-terminal residue" evidence="2">
    <location>
        <position position="161"/>
    </location>
</feature>
<comment type="caution">
    <text evidence="2">The sequence shown here is derived from an EMBL/GenBank/DDBJ whole genome shotgun (WGS) entry which is preliminary data.</text>
</comment>
<dbReference type="SUPFAM" id="SSF51695">
    <property type="entry name" value="PLC-like phosphodiesterases"/>
    <property type="match status" value="1"/>
</dbReference>
<evidence type="ECO:0000259" key="1">
    <source>
        <dbReference type="PROSITE" id="PS51704"/>
    </source>
</evidence>
<dbReference type="GO" id="GO:0070291">
    <property type="term" value="P:N-acylethanolamine metabolic process"/>
    <property type="evidence" value="ECO:0007669"/>
    <property type="project" value="TreeGrafter"/>
</dbReference>
<dbReference type="AlphaFoldDB" id="A0A642C4Y9"/>
<feature type="domain" description="GP-PDE" evidence="1">
    <location>
        <begin position="38"/>
        <end position="161"/>
    </location>
</feature>
<sequence>MKRIYNFILLVCLVQLAVAQNRIAEIRENLLGNYSDRVLVVSHRADWRNAPENSLQGIRNCIDMGVDMVEIDLKKTKDGHLVVMHDKTINRTMTGKGNAEDYTLAELKAMRLKNGAGCKTRHQIPTLEEVMLLCKGKIMVNIDKGYDYFQEAYAVLEKTGT</sequence>
<dbReference type="Gene3D" id="3.20.20.190">
    <property type="entry name" value="Phosphatidylinositol (PI) phosphodiesterase"/>
    <property type="match status" value="1"/>
</dbReference>
<evidence type="ECO:0000313" key="2">
    <source>
        <dbReference type="EMBL" id="KAA4642843.1"/>
    </source>
</evidence>
<dbReference type="PANTHER" id="PTHR46320:SF1">
    <property type="entry name" value="GLYCEROPHOSPHODIESTER PHOSPHODIESTERASE 1"/>
    <property type="match status" value="1"/>
</dbReference>
<dbReference type="GO" id="GO:0006580">
    <property type="term" value="P:ethanolamine metabolic process"/>
    <property type="evidence" value="ECO:0007669"/>
    <property type="project" value="TreeGrafter"/>
</dbReference>
<dbReference type="CDD" id="cd08566">
    <property type="entry name" value="GDPD_AtGDE_like"/>
    <property type="match status" value="1"/>
</dbReference>
<evidence type="ECO:0000313" key="3">
    <source>
        <dbReference type="Proteomes" id="UP000435985"/>
    </source>
</evidence>
<dbReference type="InterPro" id="IPR030395">
    <property type="entry name" value="GP_PDE_dom"/>
</dbReference>
<dbReference type="PANTHER" id="PTHR46320">
    <property type="entry name" value="GLYCEROPHOSPHODIESTER PHOSPHODIESTERASE 1"/>
    <property type="match status" value="1"/>
</dbReference>
<accession>A0A642C4Y9</accession>
<dbReference type="GO" id="GO:0008889">
    <property type="term" value="F:glycerophosphodiester phosphodiesterase activity"/>
    <property type="evidence" value="ECO:0007669"/>
    <property type="project" value="TreeGrafter"/>
</dbReference>
<name>A0A642C4Y9_BACOV</name>
<dbReference type="GO" id="GO:0006644">
    <property type="term" value="P:phospholipid metabolic process"/>
    <property type="evidence" value="ECO:0007669"/>
    <property type="project" value="TreeGrafter"/>
</dbReference>
<dbReference type="GO" id="GO:0005886">
    <property type="term" value="C:plasma membrane"/>
    <property type="evidence" value="ECO:0007669"/>
    <property type="project" value="TreeGrafter"/>
</dbReference>